<dbReference type="EMBL" id="JAZGJQ010000002">
    <property type="protein sequence ID" value="MEE6146777.1"/>
    <property type="molecule type" value="Genomic_DNA"/>
</dbReference>
<comment type="caution">
    <text evidence="3">The sequence shown here is derived from an EMBL/GenBank/DDBJ whole genome shotgun (WGS) entry which is preliminary data.</text>
</comment>
<dbReference type="SUPFAM" id="SSF53335">
    <property type="entry name" value="S-adenosyl-L-methionine-dependent methyltransferases"/>
    <property type="match status" value="1"/>
</dbReference>
<dbReference type="GO" id="GO:0032259">
    <property type="term" value="P:methylation"/>
    <property type="evidence" value="ECO:0007669"/>
    <property type="project" value="UniProtKB-KW"/>
</dbReference>
<dbReference type="PANTHER" id="PTHR36112:SF1">
    <property type="entry name" value="RIBOSOMAL RNA SMALL SUBUNIT METHYLTRANSFERASE J"/>
    <property type="match status" value="1"/>
</dbReference>
<keyword evidence="4" id="KW-1185">Reference proteome</keyword>
<dbReference type="EC" id="2.1.1.242" evidence="1"/>
<keyword evidence="1 3" id="KW-0808">Transferase</keyword>
<dbReference type="Pfam" id="PF04445">
    <property type="entry name" value="SAM_MT"/>
    <property type="match status" value="1"/>
</dbReference>
<evidence type="ECO:0000313" key="3">
    <source>
        <dbReference type="EMBL" id="MEE6146777.1"/>
    </source>
</evidence>
<gene>
    <name evidence="1" type="primary">rsmJ</name>
    <name evidence="3" type="ORF">VXJ25_02020</name>
</gene>
<comment type="caution">
    <text evidence="1">Lacks conserved residue(s) required for the propagation of feature annotation.</text>
</comment>
<feature type="region of interest" description="Disordered" evidence="2">
    <location>
        <begin position="1"/>
        <end position="22"/>
    </location>
</feature>
<sequence length="256" mass="26862">MSERYQPAAAGDAATGAPGPGSAAAGECVGEGLWLVRRESGLALVSDDGLELTGDFSAMRRRLRPQNLAHELLVRAARVKGVAHPTVFDATAGLGEDSFLLASAGFSVTLCERDPVIAALLADALERAAADPGLAQAASRMRLVRADSVAELATLEQAPDVVFLDPMFPGRQKSALVKKKLQLLQRLERPCSDEAGLMGAALAARPRKVVVKRPAKGPWLAGVRPSYSLAGKAVRYDCVVPASCGNLAQAEKDPRS</sequence>
<dbReference type="PANTHER" id="PTHR36112">
    <property type="entry name" value="RIBOSOMAL RNA SMALL SUBUNIT METHYLTRANSFERASE J"/>
    <property type="match status" value="1"/>
</dbReference>
<keyword evidence="1 3" id="KW-0489">Methyltransferase</keyword>
<dbReference type="InterPro" id="IPR029063">
    <property type="entry name" value="SAM-dependent_MTases_sf"/>
</dbReference>
<dbReference type="Proteomes" id="UP001332931">
    <property type="component" value="Unassembled WGS sequence"/>
</dbReference>
<dbReference type="InterPro" id="IPR007536">
    <property type="entry name" value="16SrRNA_methylTrfase_J"/>
</dbReference>
<keyword evidence="1" id="KW-0698">rRNA processing</keyword>
<dbReference type="CDD" id="cd02440">
    <property type="entry name" value="AdoMet_MTases"/>
    <property type="match status" value="1"/>
</dbReference>
<dbReference type="Gene3D" id="3.40.50.150">
    <property type="entry name" value="Vaccinia Virus protein VP39"/>
    <property type="match status" value="1"/>
</dbReference>
<reference evidence="3 4" key="1">
    <citation type="submission" date="2024-01" db="EMBL/GenBank/DDBJ databases">
        <title>Description of Olsenella sp. nov., isolated from pig feces.</title>
        <authorList>
            <person name="Chang Y.-H."/>
        </authorList>
    </citation>
    <scope>NUCLEOTIDE SEQUENCE [LARGE SCALE GENOMIC DNA]</scope>
    <source>
        <strain evidence="3 4">YH-ols2223</strain>
    </source>
</reference>
<keyword evidence="1" id="KW-0963">Cytoplasm</keyword>
<evidence type="ECO:0000313" key="4">
    <source>
        <dbReference type="Proteomes" id="UP001332931"/>
    </source>
</evidence>
<feature type="binding site" evidence="1">
    <location>
        <begin position="112"/>
        <end position="113"/>
    </location>
    <ligand>
        <name>S-adenosyl-L-methionine</name>
        <dbReference type="ChEBI" id="CHEBI:59789"/>
    </ligand>
</feature>
<dbReference type="RefSeq" id="WP_330957545.1">
    <property type="nucleotide sequence ID" value="NZ_JAZGJQ010000002.1"/>
</dbReference>
<evidence type="ECO:0000256" key="2">
    <source>
        <dbReference type="SAM" id="MobiDB-lite"/>
    </source>
</evidence>
<protein>
    <recommendedName>
        <fullName evidence="1">Ribosomal RNA small subunit methyltransferase J</fullName>
        <ecNumber evidence="1">2.1.1.242</ecNumber>
    </recommendedName>
    <alternativeName>
        <fullName evidence="1">16S rRNA m2G1516 methyltransferase</fullName>
    </alternativeName>
    <alternativeName>
        <fullName evidence="1">rRNA (guanine-N(2)-)-methyltransferase</fullName>
    </alternativeName>
</protein>
<evidence type="ECO:0000256" key="1">
    <source>
        <dbReference type="HAMAP-Rule" id="MF_01523"/>
    </source>
</evidence>
<dbReference type="GO" id="GO:0008168">
    <property type="term" value="F:methyltransferase activity"/>
    <property type="evidence" value="ECO:0007669"/>
    <property type="project" value="UniProtKB-KW"/>
</dbReference>
<accession>A0ABU7R845</accession>
<feature type="compositionally biased region" description="Low complexity" evidence="2">
    <location>
        <begin position="7"/>
        <end position="22"/>
    </location>
</feature>
<keyword evidence="1" id="KW-0949">S-adenosyl-L-methionine</keyword>
<dbReference type="HAMAP" id="MF_01523">
    <property type="entry name" value="16SrRNA_methyltr_J"/>
    <property type="match status" value="1"/>
</dbReference>
<comment type="similarity">
    <text evidence="1">Belongs to the methyltransferase superfamily. RsmJ family.</text>
</comment>
<name>A0ABU7R845_9ACTN</name>
<comment type="catalytic activity">
    <reaction evidence="1">
        <text>guanosine(1516) in 16S rRNA + S-adenosyl-L-methionine = N(2)-methylguanosine(1516) in 16S rRNA + S-adenosyl-L-homocysteine + H(+)</text>
        <dbReference type="Rhea" id="RHEA:43220"/>
        <dbReference type="Rhea" id="RHEA-COMP:10412"/>
        <dbReference type="Rhea" id="RHEA-COMP:10413"/>
        <dbReference type="ChEBI" id="CHEBI:15378"/>
        <dbReference type="ChEBI" id="CHEBI:57856"/>
        <dbReference type="ChEBI" id="CHEBI:59789"/>
        <dbReference type="ChEBI" id="CHEBI:74269"/>
        <dbReference type="ChEBI" id="CHEBI:74481"/>
        <dbReference type="EC" id="2.1.1.242"/>
    </reaction>
</comment>
<comment type="subcellular location">
    <subcellularLocation>
        <location evidence="1">Cytoplasm</location>
    </subcellularLocation>
</comment>
<proteinExistence type="inferred from homology"/>
<organism evidence="3 4">
    <name type="scientific">Olsenella absiana</name>
    <dbReference type="NCBI Taxonomy" id="3115222"/>
    <lineage>
        <taxon>Bacteria</taxon>
        <taxon>Bacillati</taxon>
        <taxon>Actinomycetota</taxon>
        <taxon>Coriobacteriia</taxon>
        <taxon>Coriobacteriales</taxon>
        <taxon>Atopobiaceae</taxon>
        <taxon>Olsenella</taxon>
    </lineage>
</organism>
<comment type="function">
    <text evidence="1">Specifically methylates the guanosine in position 1516 of 16S rRNA.</text>
</comment>
<feature type="binding site" evidence="1">
    <location>
        <position position="165"/>
    </location>
    <ligand>
        <name>S-adenosyl-L-methionine</name>
        <dbReference type="ChEBI" id="CHEBI:59789"/>
    </ligand>
</feature>